<gene>
    <name evidence="2" type="ORF">CRG98_033283</name>
</gene>
<organism evidence="2 3">
    <name type="scientific">Punica granatum</name>
    <name type="common">Pomegranate</name>
    <dbReference type="NCBI Taxonomy" id="22663"/>
    <lineage>
        <taxon>Eukaryota</taxon>
        <taxon>Viridiplantae</taxon>
        <taxon>Streptophyta</taxon>
        <taxon>Embryophyta</taxon>
        <taxon>Tracheophyta</taxon>
        <taxon>Spermatophyta</taxon>
        <taxon>Magnoliopsida</taxon>
        <taxon>eudicotyledons</taxon>
        <taxon>Gunneridae</taxon>
        <taxon>Pentapetalae</taxon>
        <taxon>rosids</taxon>
        <taxon>malvids</taxon>
        <taxon>Myrtales</taxon>
        <taxon>Lythraceae</taxon>
        <taxon>Punica</taxon>
    </lineage>
</organism>
<evidence type="ECO:0000313" key="3">
    <source>
        <dbReference type="Proteomes" id="UP000233551"/>
    </source>
</evidence>
<dbReference type="Proteomes" id="UP000233551">
    <property type="component" value="Unassembled WGS sequence"/>
</dbReference>
<dbReference type="EMBL" id="PGOL01002642">
    <property type="protein sequence ID" value="PKI46307.1"/>
    <property type="molecule type" value="Genomic_DNA"/>
</dbReference>
<dbReference type="AlphaFoldDB" id="A0A2I0IQN9"/>
<protein>
    <submittedName>
        <fullName evidence="2">Uncharacterized protein</fullName>
    </submittedName>
</protein>
<feature type="compositionally biased region" description="Basic and acidic residues" evidence="1">
    <location>
        <begin position="86"/>
        <end position="103"/>
    </location>
</feature>
<proteinExistence type="predicted"/>
<sequence>MAVGPRKFGPGRGAAVGSGRKLDCWAARLFNPKKNKEIDPVRTRGRNREERKRFGAVVTGHGNFRLRGVPVVCWGGSRDWGLGSARVEEKPRRGIESGFEQRKTRTAASELGAPRELGAEKPELRDEHRGRVS</sequence>
<reference evidence="2 3" key="1">
    <citation type="submission" date="2017-11" db="EMBL/GenBank/DDBJ databases">
        <title>De-novo sequencing of pomegranate (Punica granatum L.) genome.</title>
        <authorList>
            <person name="Akparov Z."/>
            <person name="Amiraslanov A."/>
            <person name="Hajiyeva S."/>
            <person name="Abbasov M."/>
            <person name="Kaur K."/>
            <person name="Hamwieh A."/>
            <person name="Solovyev V."/>
            <person name="Salamov A."/>
            <person name="Braich B."/>
            <person name="Kosarev P."/>
            <person name="Mahmoud A."/>
            <person name="Hajiyev E."/>
            <person name="Babayeva S."/>
            <person name="Izzatullayeva V."/>
            <person name="Mammadov A."/>
            <person name="Mammadov A."/>
            <person name="Sharifova S."/>
            <person name="Ojaghi J."/>
            <person name="Eynullazada K."/>
            <person name="Bayramov B."/>
            <person name="Abdulazimova A."/>
            <person name="Shahmuradov I."/>
        </authorList>
    </citation>
    <scope>NUCLEOTIDE SEQUENCE [LARGE SCALE GENOMIC DNA]</scope>
    <source>
        <strain evidence="3">cv. AG2017</strain>
        <tissue evidence="2">Leaf</tissue>
    </source>
</reference>
<evidence type="ECO:0000313" key="2">
    <source>
        <dbReference type="EMBL" id="PKI46307.1"/>
    </source>
</evidence>
<accession>A0A2I0IQN9</accession>
<feature type="compositionally biased region" description="Basic and acidic residues" evidence="1">
    <location>
        <begin position="117"/>
        <end position="133"/>
    </location>
</feature>
<feature type="region of interest" description="Disordered" evidence="1">
    <location>
        <begin position="85"/>
        <end position="133"/>
    </location>
</feature>
<comment type="caution">
    <text evidence="2">The sequence shown here is derived from an EMBL/GenBank/DDBJ whole genome shotgun (WGS) entry which is preliminary data.</text>
</comment>
<evidence type="ECO:0000256" key="1">
    <source>
        <dbReference type="SAM" id="MobiDB-lite"/>
    </source>
</evidence>
<keyword evidence="3" id="KW-1185">Reference proteome</keyword>
<name>A0A2I0IQN9_PUNGR</name>